<dbReference type="Gene3D" id="2.130.10.10">
    <property type="entry name" value="YVTN repeat-like/Quinoprotein amine dehydrogenase"/>
    <property type="match status" value="1"/>
</dbReference>
<evidence type="ECO:0000256" key="10">
    <source>
        <dbReference type="ARBA" id="ARBA00024190"/>
    </source>
</evidence>
<evidence type="ECO:0000256" key="6">
    <source>
        <dbReference type="ARBA" id="ARBA00022846"/>
    </source>
</evidence>
<sequence>MTITCLKFSVEEPSYLAVGFDYGDLLIVDVSSKSLEIVARLCNQPSLKPVNVVDIFWTMRTDDKYAETDDQCEFLLKCSLNGCVVCYRQSNNVFTEKTIMELFDDEISVPTDQDSGLLRKKSICSVTKMIGLNQNTYVVGTADGWVYSCLYENPTKYKYTTRTKAHFGIIKSLEKSPYSWDVFLTTGDDFTIKIWVGDFFTEPVITLLADTPIEKAIWSRTNSTIIVSVNGKV</sequence>
<keyword evidence="6" id="KW-0282">Flagellum</keyword>
<name>A0A8B8G817_9HEMI</name>
<organism evidence="11 12">
    <name type="scientific">Sipha flava</name>
    <name type="common">yellow sugarcane aphid</name>
    <dbReference type="NCBI Taxonomy" id="143950"/>
    <lineage>
        <taxon>Eukaryota</taxon>
        <taxon>Metazoa</taxon>
        <taxon>Ecdysozoa</taxon>
        <taxon>Arthropoda</taxon>
        <taxon>Hexapoda</taxon>
        <taxon>Insecta</taxon>
        <taxon>Pterygota</taxon>
        <taxon>Neoptera</taxon>
        <taxon>Paraneoptera</taxon>
        <taxon>Hemiptera</taxon>
        <taxon>Sternorrhyncha</taxon>
        <taxon>Aphidomorpha</taxon>
        <taxon>Aphidoidea</taxon>
        <taxon>Aphididae</taxon>
        <taxon>Sipha</taxon>
    </lineage>
</organism>
<dbReference type="InterPro" id="IPR036322">
    <property type="entry name" value="WD40_repeat_dom_sf"/>
</dbReference>
<keyword evidence="7" id="KW-0969">Cilium</keyword>
<keyword evidence="11" id="KW-1185">Reference proteome</keyword>
<dbReference type="GO" id="GO:0045503">
    <property type="term" value="F:dynein light chain binding"/>
    <property type="evidence" value="ECO:0007669"/>
    <property type="project" value="TreeGrafter"/>
</dbReference>
<protein>
    <submittedName>
        <fullName evidence="12">Uncharacterized protein LOC112689401</fullName>
    </submittedName>
</protein>
<dbReference type="GO" id="GO:0120293">
    <property type="term" value="C:dynein axonemal particle"/>
    <property type="evidence" value="ECO:0007669"/>
    <property type="project" value="UniProtKB-SubCell"/>
</dbReference>
<evidence type="ECO:0000256" key="5">
    <source>
        <dbReference type="ARBA" id="ARBA00022737"/>
    </source>
</evidence>
<gene>
    <name evidence="12" type="primary">LOC112689401</name>
</gene>
<keyword evidence="5" id="KW-0677">Repeat</keyword>
<dbReference type="PANTHER" id="PTHR12442">
    <property type="entry name" value="DYNEIN INTERMEDIATE CHAIN"/>
    <property type="match status" value="1"/>
</dbReference>
<evidence type="ECO:0000313" key="12">
    <source>
        <dbReference type="RefSeq" id="XP_025418880.1"/>
    </source>
</evidence>
<evidence type="ECO:0000256" key="3">
    <source>
        <dbReference type="ARBA" id="ARBA00022490"/>
    </source>
</evidence>
<dbReference type="OrthoDB" id="10259804at2759"/>
<evidence type="ECO:0000256" key="2">
    <source>
        <dbReference type="ARBA" id="ARBA00004430"/>
    </source>
</evidence>
<keyword evidence="3" id="KW-0963">Cytoplasm</keyword>
<dbReference type="AlphaFoldDB" id="A0A8B8G817"/>
<reference evidence="12" key="1">
    <citation type="submission" date="2025-08" db="UniProtKB">
        <authorList>
            <consortium name="RefSeq"/>
        </authorList>
    </citation>
    <scope>IDENTIFICATION</scope>
    <source>
        <tissue evidence="12">Whole body</tissue>
    </source>
</reference>
<dbReference type="PANTHER" id="PTHR12442:SF12">
    <property type="entry name" value="DYNEIN AXONEMAL INTERMEDIATE CHAIN 4"/>
    <property type="match status" value="1"/>
</dbReference>
<dbReference type="InterPro" id="IPR015943">
    <property type="entry name" value="WD40/YVTN_repeat-like_dom_sf"/>
</dbReference>
<dbReference type="Proteomes" id="UP000694846">
    <property type="component" value="Unplaced"/>
</dbReference>
<evidence type="ECO:0000256" key="1">
    <source>
        <dbReference type="ARBA" id="ARBA00004230"/>
    </source>
</evidence>
<dbReference type="GO" id="GO:0003341">
    <property type="term" value="P:cilium movement"/>
    <property type="evidence" value="ECO:0007669"/>
    <property type="project" value="TreeGrafter"/>
</dbReference>
<dbReference type="RefSeq" id="XP_025418880.1">
    <property type="nucleotide sequence ID" value="XM_025563095.1"/>
</dbReference>
<proteinExistence type="predicted"/>
<evidence type="ECO:0000256" key="7">
    <source>
        <dbReference type="ARBA" id="ARBA00023069"/>
    </source>
</evidence>
<evidence type="ECO:0000256" key="8">
    <source>
        <dbReference type="ARBA" id="ARBA00023212"/>
    </source>
</evidence>
<evidence type="ECO:0000256" key="9">
    <source>
        <dbReference type="ARBA" id="ARBA00023273"/>
    </source>
</evidence>
<dbReference type="SUPFAM" id="SSF50978">
    <property type="entry name" value="WD40 repeat-like"/>
    <property type="match status" value="1"/>
</dbReference>
<dbReference type="GO" id="GO:0031514">
    <property type="term" value="C:motile cilium"/>
    <property type="evidence" value="ECO:0007669"/>
    <property type="project" value="UniProtKB-SubCell"/>
</dbReference>
<evidence type="ECO:0000256" key="4">
    <source>
        <dbReference type="ARBA" id="ARBA00022574"/>
    </source>
</evidence>
<accession>A0A8B8G817</accession>
<dbReference type="InterPro" id="IPR050687">
    <property type="entry name" value="Dynein_IC"/>
</dbReference>
<comment type="subcellular location">
    <subcellularLocation>
        <location evidence="1">Cell projection</location>
        <location evidence="1">Cilium</location>
        <location evidence="1">Flagellum</location>
    </subcellularLocation>
    <subcellularLocation>
        <location evidence="2">Cytoplasm</location>
        <location evidence="2">Cytoskeleton</location>
        <location evidence="2">Cilium axoneme</location>
    </subcellularLocation>
    <subcellularLocation>
        <location evidence="10">Dynein axonemal particle</location>
    </subcellularLocation>
</comment>
<evidence type="ECO:0000313" key="11">
    <source>
        <dbReference type="Proteomes" id="UP000694846"/>
    </source>
</evidence>
<dbReference type="GO" id="GO:0045504">
    <property type="term" value="F:dynein heavy chain binding"/>
    <property type="evidence" value="ECO:0007669"/>
    <property type="project" value="TreeGrafter"/>
</dbReference>
<keyword evidence="4" id="KW-0853">WD repeat</keyword>
<dbReference type="GeneID" id="112689401"/>
<keyword evidence="8" id="KW-0206">Cytoskeleton</keyword>
<dbReference type="GO" id="GO:0005858">
    <property type="term" value="C:axonemal dynein complex"/>
    <property type="evidence" value="ECO:0007669"/>
    <property type="project" value="TreeGrafter"/>
</dbReference>
<keyword evidence="9" id="KW-0966">Cell projection</keyword>